<organism evidence="2 3">
    <name type="scientific">Pestalotiopsis fici (strain W106-1 / CGMCC3.15140)</name>
    <dbReference type="NCBI Taxonomy" id="1229662"/>
    <lineage>
        <taxon>Eukaryota</taxon>
        <taxon>Fungi</taxon>
        <taxon>Dikarya</taxon>
        <taxon>Ascomycota</taxon>
        <taxon>Pezizomycotina</taxon>
        <taxon>Sordariomycetes</taxon>
        <taxon>Xylariomycetidae</taxon>
        <taxon>Amphisphaeriales</taxon>
        <taxon>Sporocadaceae</taxon>
        <taxon>Pestalotiopsis</taxon>
    </lineage>
</organism>
<evidence type="ECO:0000313" key="2">
    <source>
        <dbReference type="EMBL" id="ETS86395.1"/>
    </source>
</evidence>
<reference evidence="3" key="1">
    <citation type="journal article" date="2015" name="BMC Genomics">
        <title>Genomic and transcriptomic analysis of the endophytic fungus Pestalotiopsis fici reveals its lifestyle and high potential for synthesis of natural products.</title>
        <authorList>
            <person name="Wang X."/>
            <person name="Zhang X."/>
            <person name="Liu L."/>
            <person name="Xiang M."/>
            <person name="Wang W."/>
            <person name="Sun X."/>
            <person name="Che Y."/>
            <person name="Guo L."/>
            <person name="Liu G."/>
            <person name="Guo L."/>
            <person name="Wang C."/>
            <person name="Yin W.B."/>
            <person name="Stadler M."/>
            <person name="Zhang X."/>
            <person name="Liu X."/>
        </authorList>
    </citation>
    <scope>NUCLEOTIDE SEQUENCE [LARGE SCALE GENOMIC DNA]</scope>
    <source>
        <strain evidence="3">W106-1 / CGMCC3.15140</strain>
    </source>
</reference>
<keyword evidence="3" id="KW-1185">Reference proteome</keyword>
<protein>
    <recommendedName>
        <fullName evidence="1">Heterokaryon incompatibility domain-containing protein</fullName>
    </recommendedName>
</protein>
<dbReference type="Proteomes" id="UP000030651">
    <property type="component" value="Unassembled WGS sequence"/>
</dbReference>
<dbReference type="eggNOG" id="KOG4177">
    <property type="taxonomic scope" value="Eukaryota"/>
</dbReference>
<accession>W3XK69</accession>
<dbReference type="InterPro" id="IPR010730">
    <property type="entry name" value="HET"/>
</dbReference>
<evidence type="ECO:0000313" key="3">
    <source>
        <dbReference type="Proteomes" id="UP000030651"/>
    </source>
</evidence>
<dbReference type="STRING" id="1229662.W3XK69"/>
<evidence type="ECO:0000259" key="1">
    <source>
        <dbReference type="Pfam" id="PF06985"/>
    </source>
</evidence>
<proteinExistence type="predicted"/>
<feature type="domain" description="Heterokaryon incompatibility" evidence="1">
    <location>
        <begin position="22"/>
        <end position="106"/>
    </location>
</feature>
<gene>
    <name evidence="2" type="ORF">PFICI_00223</name>
</gene>
<dbReference type="InParanoid" id="W3XK69"/>
<dbReference type="PANTHER" id="PTHR10622">
    <property type="entry name" value="HET DOMAIN-CONTAINING PROTEIN"/>
    <property type="match status" value="1"/>
</dbReference>
<dbReference type="PANTHER" id="PTHR10622:SF10">
    <property type="entry name" value="HET DOMAIN-CONTAINING PROTEIN"/>
    <property type="match status" value="1"/>
</dbReference>
<dbReference type="Pfam" id="PF06985">
    <property type="entry name" value="HET"/>
    <property type="match status" value="1"/>
</dbReference>
<dbReference type="AlphaFoldDB" id="W3XK69"/>
<dbReference type="HOGENOM" id="CLU_536465_0_0_1"/>
<dbReference type="GeneID" id="19265236"/>
<dbReference type="RefSeq" id="XP_007826995.1">
    <property type="nucleotide sequence ID" value="XM_007828804.1"/>
</dbReference>
<sequence>MRLLNVRTYQLEEFFESSRPEYAILSHTWGENETTYQDLRDGRKEGKGWDKIEAFCQKSKRAGYKYGWVDTCCIDKSSSAELSEAINSMYQWYKDSEICYVYMSDVPPNNNHFDESSAFRRSRWFQRGWTLQEFLAPDAIIFFDDSWHYCFELILSRPRGIPENHAHESLVTLLSEITGVNEYVVRTGDFESTIIAQRLSWASHRVTTRIEDMAYSLLGILDINMPLLYGEGKAAFQRLQEEVLKTKLDQSYLSWGLNMTWDQMPDGDLHLAESPAFFQNCQNLGRSWIFDDGLTEMRFQSVTNQGLLIELPIMEINKRHNVVLALLQYGPVKHRDYGSNFCTAIPLFHFPGHSYFRRLDGSTPFFAPYKLLRRARNRQICLLNYKNMTFGLETPQPIISKAKWIPSRWIHGHIWITVTRLLGTGYRMTAYYPSHDTPRTSTITTLGLPYGIDCFFLEFTNGRSRVGACFHGTLRSQSDLRMRFFRIHRGSALKIALSIQRSWNLHGGKKKWFDKELEVEELCNDSACPDTSHPHLIYETRVTSMGTDIYLKQILDDGTS</sequence>
<dbReference type="OrthoDB" id="20872at2759"/>
<dbReference type="KEGG" id="pfy:PFICI_00223"/>
<name>W3XK69_PESFW</name>
<dbReference type="EMBL" id="KI912109">
    <property type="protein sequence ID" value="ETS86395.1"/>
    <property type="molecule type" value="Genomic_DNA"/>
</dbReference>